<dbReference type="Gene3D" id="3.40.720.10">
    <property type="entry name" value="Alkaline Phosphatase, subunit A"/>
    <property type="match status" value="1"/>
</dbReference>
<feature type="non-terminal residue" evidence="2">
    <location>
        <position position="1"/>
    </location>
</feature>
<keyword evidence="3" id="KW-1185">Reference proteome</keyword>
<gene>
    <name evidence="2" type="ORF">C472_01459</name>
</gene>
<evidence type="ECO:0000313" key="3">
    <source>
        <dbReference type="Proteomes" id="UP000011523"/>
    </source>
</evidence>
<feature type="region of interest" description="Disordered" evidence="1">
    <location>
        <begin position="1"/>
        <end position="43"/>
    </location>
</feature>
<dbReference type="PATRIC" id="fig|1227485.3.peg.266"/>
<evidence type="ECO:0000313" key="2">
    <source>
        <dbReference type="EMBL" id="ELZ40690.1"/>
    </source>
</evidence>
<feature type="compositionally biased region" description="Acidic residues" evidence="1">
    <location>
        <begin position="1"/>
        <end position="17"/>
    </location>
</feature>
<dbReference type="SUPFAM" id="SSF53649">
    <property type="entry name" value="Alkaline phosphatase-like"/>
    <property type="match status" value="1"/>
</dbReference>
<sequence length="140" mass="15448">PTDDPDDPTDDPDDPTDDPVVSVTVRGEDVTQQPIPRSLSDGDLLVSARDDDWTYIENVDTDAAELYHRPSDPTQQENLAVDPGERERAVIDRLKPVVDDHAALLRERGAAAEAAAAERDEDDEEVDEDLEARLEALGYK</sequence>
<accession>M0DYS2</accession>
<comment type="caution">
    <text evidence="2">The sequence shown here is derived from an EMBL/GenBank/DDBJ whole genome shotgun (WGS) entry which is preliminary data.</text>
</comment>
<organism evidence="2 3">
    <name type="scientific">Halorubrum tebenquichense DSM 14210</name>
    <dbReference type="NCBI Taxonomy" id="1227485"/>
    <lineage>
        <taxon>Archaea</taxon>
        <taxon>Methanobacteriati</taxon>
        <taxon>Methanobacteriota</taxon>
        <taxon>Stenosarchaea group</taxon>
        <taxon>Halobacteria</taxon>
        <taxon>Halobacteriales</taxon>
        <taxon>Haloferacaceae</taxon>
        <taxon>Halorubrum</taxon>
    </lineage>
</organism>
<reference evidence="2 3" key="1">
    <citation type="journal article" date="2014" name="PLoS Genet.">
        <title>Phylogenetically driven sequencing of extremely halophilic archaea reveals strategies for static and dynamic osmo-response.</title>
        <authorList>
            <person name="Becker E.A."/>
            <person name="Seitzer P.M."/>
            <person name="Tritt A."/>
            <person name="Larsen D."/>
            <person name="Krusor M."/>
            <person name="Yao A.I."/>
            <person name="Wu D."/>
            <person name="Madern D."/>
            <person name="Eisen J.A."/>
            <person name="Darling A.E."/>
            <person name="Facciotti M.T."/>
        </authorList>
    </citation>
    <scope>NUCLEOTIDE SEQUENCE [LARGE SCALE GENOMIC DNA]</scope>
    <source>
        <strain evidence="2 3">DSM 14210</strain>
    </source>
</reference>
<protein>
    <submittedName>
        <fullName evidence="2">Sulfatase</fullName>
    </submittedName>
</protein>
<proteinExistence type="predicted"/>
<dbReference type="InterPro" id="IPR017850">
    <property type="entry name" value="Alkaline_phosphatase_core_sf"/>
</dbReference>
<dbReference type="AlphaFoldDB" id="M0DYS2"/>
<dbReference type="EMBL" id="AOJD01000017">
    <property type="protein sequence ID" value="ELZ40690.1"/>
    <property type="molecule type" value="Genomic_DNA"/>
</dbReference>
<name>M0DYS2_9EURY</name>
<evidence type="ECO:0000256" key="1">
    <source>
        <dbReference type="SAM" id="MobiDB-lite"/>
    </source>
</evidence>
<dbReference type="Proteomes" id="UP000011523">
    <property type="component" value="Unassembled WGS sequence"/>
</dbReference>